<organism evidence="11">
    <name type="scientific">Culex pipiens</name>
    <name type="common">House mosquito</name>
    <dbReference type="NCBI Taxonomy" id="7175"/>
    <lineage>
        <taxon>Eukaryota</taxon>
        <taxon>Metazoa</taxon>
        <taxon>Ecdysozoa</taxon>
        <taxon>Arthropoda</taxon>
        <taxon>Hexapoda</taxon>
        <taxon>Insecta</taxon>
        <taxon>Pterygota</taxon>
        <taxon>Neoptera</taxon>
        <taxon>Endopterygota</taxon>
        <taxon>Diptera</taxon>
        <taxon>Nematocera</taxon>
        <taxon>Culicoidea</taxon>
        <taxon>Culicidae</taxon>
        <taxon>Culicinae</taxon>
        <taxon>Culicini</taxon>
        <taxon>Culex</taxon>
        <taxon>Culex</taxon>
    </lineage>
</organism>
<dbReference type="EMBL" id="HBUE01222258">
    <property type="protein sequence ID" value="CAG6540194.1"/>
    <property type="molecule type" value="Transcribed_RNA"/>
</dbReference>
<evidence type="ECO:0000256" key="8">
    <source>
        <dbReference type="PIRNR" id="PIRNR036852"/>
    </source>
</evidence>
<comment type="function">
    <text evidence="8">Endonuclease that specifically degrades the RNA of RNA-DNA hybrids.</text>
</comment>
<dbReference type="InterPro" id="IPR050092">
    <property type="entry name" value="RNase_H"/>
</dbReference>
<dbReference type="FunFam" id="3.40.970.10:FF:000001">
    <property type="entry name" value="Ribonuclease H1"/>
    <property type="match status" value="1"/>
</dbReference>
<evidence type="ECO:0000256" key="9">
    <source>
        <dbReference type="SAM" id="MobiDB-lite"/>
    </source>
</evidence>
<dbReference type="PROSITE" id="PS50879">
    <property type="entry name" value="RNASE_H_1"/>
    <property type="match status" value="1"/>
</dbReference>
<dbReference type="InterPro" id="IPR036397">
    <property type="entry name" value="RNaseH_sf"/>
</dbReference>
<dbReference type="GO" id="GO:0003676">
    <property type="term" value="F:nucleic acid binding"/>
    <property type="evidence" value="ECO:0007669"/>
    <property type="project" value="UniProtKB-UniRule"/>
</dbReference>
<dbReference type="SUPFAM" id="SSF55658">
    <property type="entry name" value="L9 N-domain-like"/>
    <property type="match status" value="1"/>
</dbReference>
<comment type="cofactor">
    <cofactor evidence="1 8">
        <name>Mg(2+)</name>
        <dbReference type="ChEBI" id="CHEBI:18420"/>
    </cofactor>
</comment>
<proteinExistence type="inferred from homology"/>
<dbReference type="SUPFAM" id="SSF53098">
    <property type="entry name" value="Ribonuclease H-like"/>
    <property type="match status" value="1"/>
</dbReference>
<reference evidence="11" key="1">
    <citation type="submission" date="2021-05" db="EMBL/GenBank/DDBJ databases">
        <authorList>
            <person name="Alioto T."/>
            <person name="Alioto T."/>
            <person name="Gomez Garrido J."/>
        </authorList>
    </citation>
    <scope>NUCLEOTIDE SEQUENCE</scope>
</reference>
<dbReference type="GO" id="GO:0000287">
    <property type="term" value="F:magnesium ion binding"/>
    <property type="evidence" value="ECO:0007669"/>
    <property type="project" value="UniProtKB-UniRule"/>
</dbReference>
<evidence type="ECO:0000256" key="5">
    <source>
        <dbReference type="ARBA" id="ARBA00022759"/>
    </source>
</evidence>
<dbReference type="PANTHER" id="PTHR10642">
    <property type="entry name" value="RIBONUCLEASE H1"/>
    <property type="match status" value="1"/>
</dbReference>
<evidence type="ECO:0000313" key="11">
    <source>
        <dbReference type="EMBL" id="CAG6592261.1"/>
    </source>
</evidence>
<keyword evidence="3 8" id="KW-0540">Nuclease</keyword>
<keyword evidence="7 8" id="KW-0460">Magnesium</keyword>
<evidence type="ECO:0000256" key="6">
    <source>
        <dbReference type="ARBA" id="ARBA00022801"/>
    </source>
</evidence>
<dbReference type="EC" id="3.1.26.4" evidence="8"/>
<dbReference type="InterPro" id="IPR017067">
    <property type="entry name" value="RNase_H1_euk"/>
</dbReference>
<dbReference type="PIRSF" id="PIRSF036852">
    <property type="entry name" value="Ribonuclease_H1_euk"/>
    <property type="match status" value="1"/>
</dbReference>
<dbReference type="FunFam" id="3.30.420.10:FF:000097">
    <property type="entry name" value="Ribonuclease H1"/>
    <property type="match status" value="1"/>
</dbReference>
<feature type="region of interest" description="Disordered" evidence="9">
    <location>
        <begin position="59"/>
        <end position="86"/>
    </location>
</feature>
<dbReference type="PANTHER" id="PTHR10642:SF31">
    <property type="entry name" value="RIBONUCLEASE H1"/>
    <property type="match status" value="1"/>
</dbReference>
<keyword evidence="5 8" id="KW-0255">Endonuclease</keyword>
<comment type="catalytic activity">
    <reaction evidence="8">
        <text>Endonucleolytic cleavage to 5'-phosphomonoester.</text>
        <dbReference type="EC" id="3.1.26.4"/>
    </reaction>
</comment>
<dbReference type="InterPro" id="IPR012337">
    <property type="entry name" value="RNaseH-like_sf"/>
</dbReference>
<protein>
    <recommendedName>
        <fullName evidence="8">Ribonuclease H1</fullName>
        <shortName evidence="8">RNase H1</shortName>
        <ecNumber evidence="8">3.1.26.4</ecNumber>
    </recommendedName>
</protein>
<dbReference type="Pfam" id="PF00075">
    <property type="entry name" value="RNase_H"/>
    <property type="match status" value="1"/>
</dbReference>
<evidence type="ECO:0000256" key="3">
    <source>
        <dbReference type="ARBA" id="ARBA00022722"/>
    </source>
</evidence>
<sequence>MIPGLFRTLASKMPFYAVARGRAAGVYLTWPECQRQVTGFTGAKFKKFPTRQQADAFVREHGNGSGSGSASDSGSNSPSAVADVQSAVPPVDSVRVLIDNYDEINAACSRIEGLKRELDELRGSGSGTGRRAVEIAPLPAKRKKLDSGVKPVTKLEKYGIYSFHQDEDGFVHVYTDGSCEGNGTAAACAGLGVYFGEGHALNTSKPVSGRATNNCGEIQAASLAIRLAKQQGIKRLTVNTDSKFLIDSITKWLPGWKRNAWKLSTGKPVKHQFDLEELDRESANKSIEIKWNHIDAHCGILGNERADALARSFNIPAIFRRQKANR</sequence>
<name>A0A8D8KSD7_CULPI</name>
<dbReference type="InterPro" id="IPR002156">
    <property type="entry name" value="RNaseH_domain"/>
</dbReference>
<dbReference type="Pfam" id="PF01693">
    <property type="entry name" value="Cauli_VI"/>
    <property type="match status" value="1"/>
</dbReference>
<dbReference type="Gene3D" id="3.40.970.10">
    <property type="entry name" value="Ribonuclease H1, N-terminal domain"/>
    <property type="match status" value="1"/>
</dbReference>
<dbReference type="GO" id="GO:0004523">
    <property type="term" value="F:RNA-DNA hybrid ribonuclease activity"/>
    <property type="evidence" value="ECO:0007669"/>
    <property type="project" value="UniProtKB-UniRule"/>
</dbReference>
<dbReference type="InterPro" id="IPR037056">
    <property type="entry name" value="RNase_H1_N_sf"/>
</dbReference>
<feature type="domain" description="RNase H type-1" evidence="10">
    <location>
        <begin position="167"/>
        <end position="315"/>
    </location>
</feature>
<keyword evidence="4 8" id="KW-0479">Metal-binding</keyword>
<accession>A0A8D8KSD7</accession>
<comment type="similarity">
    <text evidence="2 8">Belongs to the RNase H family.</text>
</comment>
<feature type="compositionally biased region" description="Low complexity" evidence="9">
    <location>
        <begin position="68"/>
        <end position="80"/>
    </location>
</feature>
<dbReference type="InterPro" id="IPR009027">
    <property type="entry name" value="Ribosomal_bL9/RNase_H1_N"/>
</dbReference>
<evidence type="ECO:0000256" key="4">
    <source>
        <dbReference type="ARBA" id="ARBA00022723"/>
    </source>
</evidence>
<dbReference type="AlphaFoldDB" id="A0A8D8KSD7"/>
<dbReference type="GO" id="GO:0043137">
    <property type="term" value="P:DNA replication, removal of RNA primer"/>
    <property type="evidence" value="ECO:0007669"/>
    <property type="project" value="TreeGrafter"/>
</dbReference>
<dbReference type="CDD" id="cd09280">
    <property type="entry name" value="RNase_HI_eukaryote_like"/>
    <property type="match status" value="1"/>
</dbReference>
<evidence type="ECO:0000256" key="2">
    <source>
        <dbReference type="ARBA" id="ARBA00005300"/>
    </source>
</evidence>
<evidence type="ECO:0000256" key="7">
    <source>
        <dbReference type="ARBA" id="ARBA00022842"/>
    </source>
</evidence>
<evidence type="ECO:0000259" key="10">
    <source>
        <dbReference type="PROSITE" id="PS50879"/>
    </source>
</evidence>
<dbReference type="InterPro" id="IPR011320">
    <property type="entry name" value="RNase_H1_N"/>
</dbReference>
<dbReference type="Gene3D" id="3.30.420.10">
    <property type="entry name" value="Ribonuclease H-like superfamily/Ribonuclease H"/>
    <property type="match status" value="1"/>
</dbReference>
<evidence type="ECO:0000256" key="1">
    <source>
        <dbReference type="ARBA" id="ARBA00001946"/>
    </source>
</evidence>
<dbReference type="EMBL" id="HBUE01328924">
    <property type="protein sequence ID" value="CAG6592261.1"/>
    <property type="molecule type" value="Transcribed_RNA"/>
</dbReference>
<keyword evidence="6 8" id="KW-0378">Hydrolase</keyword>